<dbReference type="RefSeq" id="WP_045358321.1">
    <property type="nucleotide sequence ID" value="NZ_BBPA01000021.1"/>
</dbReference>
<gene>
    <name evidence="3" type="ORF">N44_01052</name>
</gene>
<proteinExistence type="predicted"/>
<keyword evidence="2" id="KW-1133">Transmembrane helix</keyword>
<evidence type="ECO:0000313" key="4">
    <source>
        <dbReference type="Proteomes" id="UP000030321"/>
    </source>
</evidence>
<dbReference type="Proteomes" id="UP000030321">
    <property type="component" value="Unassembled WGS sequence"/>
</dbReference>
<evidence type="ECO:0000256" key="2">
    <source>
        <dbReference type="SAM" id="Phobius"/>
    </source>
</evidence>
<accession>A0A0A1VSE5</accession>
<feature type="transmembrane region" description="Helical" evidence="2">
    <location>
        <begin position="129"/>
        <end position="151"/>
    </location>
</feature>
<keyword evidence="2" id="KW-0812">Transmembrane</keyword>
<protein>
    <submittedName>
        <fullName evidence="3">Uncharacterized protein</fullName>
    </submittedName>
</protein>
<sequence length="161" mass="17728">MTTTPRLSPQVPQSCTGRPSVPLSVYRELVKELQATQARAESLEAQNQQLVKSNRQLRQEIETVVAQGRRLEKVVESFERNPVEEPSFLIPVRPRLVTPPSPSLPVKKEVSVTPPITLTASKQQLPKNIWLLVGLIIVVVLTSGLGAFWLVSASRNAGSTD</sequence>
<evidence type="ECO:0000256" key="1">
    <source>
        <dbReference type="SAM" id="Coils"/>
    </source>
</evidence>
<evidence type="ECO:0000313" key="3">
    <source>
        <dbReference type="EMBL" id="GAL92494.1"/>
    </source>
</evidence>
<name>A0A0A1VSE5_MICAE</name>
<feature type="coiled-coil region" evidence="1">
    <location>
        <begin position="26"/>
        <end position="67"/>
    </location>
</feature>
<dbReference type="AlphaFoldDB" id="A0A0A1VSE5"/>
<organism evidence="3 4">
    <name type="scientific">Microcystis aeruginosa NIES-44</name>
    <dbReference type="NCBI Taxonomy" id="449439"/>
    <lineage>
        <taxon>Bacteria</taxon>
        <taxon>Bacillati</taxon>
        <taxon>Cyanobacteriota</taxon>
        <taxon>Cyanophyceae</taxon>
        <taxon>Oscillatoriophycideae</taxon>
        <taxon>Chroococcales</taxon>
        <taxon>Microcystaceae</taxon>
        <taxon>Microcystis</taxon>
    </lineage>
</organism>
<reference evidence="4" key="1">
    <citation type="journal article" date="2015" name="Genome">
        <title>Whole Genome Sequence of the Non-Microcystin-Producing Microcystis aeruginosa Strain NIES-44.</title>
        <authorList>
            <person name="Okano K."/>
            <person name="Miyata N."/>
            <person name="Ozaki Y."/>
        </authorList>
    </citation>
    <scope>NUCLEOTIDE SEQUENCE [LARGE SCALE GENOMIC DNA]</scope>
    <source>
        <strain evidence="4">NIES-44</strain>
    </source>
</reference>
<comment type="caution">
    <text evidence="3">The sequence shown here is derived from an EMBL/GenBank/DDBJ whole genome shotgun (WGS) entry which is preliminary data.</text>
</comment>
<keyword evidence="1" id="KW-0175">Coiled coil</keyword>
<dbReference type="EMBL" id="BBPA01000021">
    <property type="protein sequence ID" value="GAL92494.1"/>
    <property type="molecule type" value="Genomic_DNA"/>
</dbReference>
<keyword evidence="2" id="KW-0472">Membrane</keyword>